<dbReference type="GO" id="GO:0060326">
    <property type="term" value="P:cell chemotaxis"/>
    <property type="evidence" value="ECO:0007669"/>
    <property type="project" value="TreeGrafter"/>
</dbReference>
<feature type="transmembrane region" description="Helical" evidence="20">
    <location>
        <begin position="152"/>
        <end position="175"/>
    </location>
</feature>
<proteinExistence type="inferred from homology"/>
<feature type="transmembrane region" description="Helical" evidence="20">
    <location>
        <begin position="330"/>
        <end position="348"/>
    </location>
</feature>
<feature type="domain" description="G-protein coupled receptors family 1 profile" evidence="21">
    <location>
        <begin position="89"/>
        <end position="346"/>
    </location>
</feature>
<dbReference type="Pfam" id="PF00001">
    <property type="entry name" value="7tm_1"/>
    <property type="match status" value="1"/>
</dbReference>
<dbReference type="InterPro" id="IPR001186">
    <property type="entry name" value="Brdyknn_1_rcpt"/>
</dbReference>
<evidence type="ECO:0000259" key="21">
    <source>
        <dbReference type="PROSITE" id="PS50262"/>
    </source>
</evidence>
<keyword evidence="15" id="KW-0449">Lipoprotein</keyword>
<evidence type="ECO:0000256" key="8">
    <source>
        <dbReference type="ARBA" id="ARBA00023040"/>
    </source>
</evidence>
<reference evidence="22" key="2">
    <citation type="submission" date="2025-08" db="UniProtKB">
        <authorList>
            <consortium name="Ensembl"/>
        </authorList>
    </citation>
    <scope>IDENTIFICATION</scope>
    <source>
        <strain evidence="22">Guanapo</strain>
    </source>
</reference>
<dbReference type="GO" id="GO:0009897">
    <property type="term" value="C:external side of plasma membrane"/>
    <property type="evidence" value="ECO:0007669"/>
    <property type="project" value="TreeGrafter"/>
</dbReference>
<keyword evidence="13" id="KW-0325">Glycoprotein</keyword>
<evidence type="ECO:0000256" key="5">
    <source>
        <dbReference type="ARBA" id="ARBA00022553"/>
    </source>
</evidence>
<dbReference type="GO" id="GO:0006954">
    <property type="term" value="P:inflammatory response"/>
    <property type="evidence" value="ECO:0007669"/>
    <property type="project" value="InterPro"/>
</dbReference>
<comment type="function">
    <text evidence="16">This is a receptor for bradykinin. Could be a factor in chronic pain and inflammation.</text>
</comment>
<dbReference type="PROSITE" id="PS50262">
    <property type="entry name" value="G_PROTEIN_RECEP_F1_2"/>
    <property type="match status" value="1"/>
</dbReference>
<keyword evidence="6 19" id="KW-0812">Transmembrane</keyword>
<dbReference type="GO" id="GO:0016493">
    <property type="term" value="F:C-C chemokine receptor activity"/>
    <property type="evidence" value="ECO:0007669"/>
    <property type="project" value="TreeGrafter"/>
</dbReference>
<dbReference type="GO" id="GO:0019722">
    <property type="term" value="P:calcium-mediated signaling"/>
    <property type="evidence" value="ECO:0007669"/>
    <property type="project" value="TreeGrafter"/>
</dbReference>
<dbReference type="Proteomes" id="UP000242638">
    <property type="component" value="Unassembled WGS sequence"/>
</dbReference>
<keyword evidence="11" id="KW-1015">Disulfide bond</keyword>
<dbReference type="PRINTS" id="PR00237">
    <property type="entry name" value="GPCRRHODOPSN"/>
</dbReference>
<evidence type="ECO:0000256" key="12">
    <source>
        <dbReference type="ARBA" id="ARBA00023170"/>
    </source>
</evidence>
<sequence>MIFISITILPQNLTIKFYVHQNHLHLFTGFLCLQLMESLLPVSTASWSENSSLFVPFGPSDAPDPTDWQTIHTVIPPYIFILSLLGLLLNGFVLAVFAAHKDRLTVAEIYLSNLALADFLLLCGLPFWAMYILNQFNWSYGDALCKLVNSNIVINFYTSIYTLVMISIDRYLALVKTMKARWLRRTFYAKISCFVVWMFGLLLSLPTIVHRKVKFIEEYNTTSCILDYTHGSSWKLAHQIMMNTLGFALPLLVIVFSSWNIIKALARRTENLAFHDFNDTKATVLVYAVTLLFLLCWGPFQVLTFLDTLCDVEVLDGKLWSHTLSLGEQVSVYLAFLNSLLNPLLYVFSGQYFRRKVDAICRRARHQRRGSDMTTYQRSLVSTFLNRTEQIRPVVIFNAKDQIGL</sequence>
<dbReference type="FunFam" id="1.20.1070.10:FF:000201">
    <property type="entry name" value="Bradykinin receptor B2"/>
    <property type="match status" value="1"/>
</dbReference>
<keyword evidence="23" id="KW-1185">Reference proteome</keyword>
<evidence type="ECO:0000256" key="2">
    <source>
        <dbReference type="ARBA" id="ARBA00013512"/>
    </source>
</evidence>
<evidence type="ECO:0000256" key="17">
    <source>
        <dbReference type="ARBA" id="ARBA00025423"/>
    </source>
</evidence>
<dbReference type="PROSITE" id="PS00237">
    <property type="entry name" value="G_PROTEIN_RECEP_F1_1"/>
    <property type="match status" value="1"/>
</dbReference>
<dbReference type="PANTHER" id="PTHR10489">
    <property type="entry name" value="CELL ADHESION MOLECULE"/>
    <property type="match status" value="1"/>
</dbReference>
<dbReference type="GO" id="GO:0007204">
    <property type="term" value="P:positive regulation of cytosolic calcium ion concentration"/>
    <property type="evidence" value="ECO:0007669"/>
    <property type="project" value="TreeGrafter"/>
</dbReference>
<evidence type="ECO:0000256" key="7">
    <source>
        <dbReference type="ARBA" id="ARBA00022989"/>
    </source>
</evidence>
<comment type="function">
    <text evidence="17">Receptor for bradykinin. It is associated with G proteins that activate a phosphatidylinositol-calcium second messenger system.</text>
</comment>
<feature type="transmembrane region" description="Helical" evidence="20">
    <location>
        <begin position="110"/>
        <end position="132"/>
    </location>
</feature>
<evidence type="ECO:0000256" key="18">
    <source>
        <dbReference type="ARBA" id="ARBA00025954"/>
    </source>
</evidence>
<keyword evidence="14 19" id="KW-0807">Transducer</keyword>
<feature type="transmembrane region" description="Helical" evidence="20">
    <location>
        <begin position="78"/>
        <end position="98"/>
    </location>
</feature>
<keyword evidence="7 20" id="KW-1133">Transmembrane helix</keyword>
<evidence type="ECO:0000313" key="22">
    <source>
        <dbReference type="Ensembl" id="ENSPREP00000007256.1"/>
    </source>
</evidence>
<dbReference type="PANTHER" id="PTHR10489:SF957">
    <property type="entry name" value="B2 BRADYKININ RECEPTOR"/>
    <property type="match status" value="1"/>
</dbReference>
<dbReference type="GeneTree" id="ENSGT01130000278308"/>
<reference evidence="23" key="1">
    <citation type="submission" date="2013-11" db="EMBL/GenBank/DDBJ databases">
        <title>The genomic landscape of the Guanapo guppy.</title>
        <authorList>
            <person name="Kuenstner A."/>
            <person name="Dreyer C."/>
        </authorList>
    </citation>
    <scope>NUCLEOTIDE SEQUENCE</scope>
    <source>
        <strain evidence="23">Guanapo</strain>
    </source>
</reference>
<evidence type="ECO:0000256" key="9">
    <source>
        <dbReference type="ARBA" id="ARBA00023136"/>
    </source>
</evidence>
<organism evidence="22 23">
    <name type="scientific">Poecilia reticulata</name>
    <name type="common">Guppy</name>
    <name type="synonym">Acanthophacelus reticulatus</name>
    <dbReference type="NCBI Taxonomy" id="8081"/>
    <lineage>
        <taxon>Eukaryota</taxon>
        <taxon>Metazoa</taxon>
        <taxon>Chordata</taxon>
        <taxon>Craniata</taxon>
        <taxon>Vertebrata</taxon>
        <taxon>Euteleostomi</taxon>
        <taxon>Actinopterygii</taxon>
        <taxon>Neopterygii</taxon>
        <taxon>Teleostei</taxon>
        <taxon>Neoteleostei</taxon>
        <taxon>Acanthomorphata</taxon>
        <taxon>Ovalentaria</taxon>
        <taxon>Atherinomorphae</taxon>
        <taxon>Cyprinodontiformes</taxon>
        <taxon>Poeciliidae</taxon>
        <taxon>Poeciliinae</taxon>
        <taxon>Poecilia</taxon>
    </lineage>
</organism>
<evidence type="ECO:0000256" key="11">
    <source>
        <dbReference type="ARBA" id="ARBA00023157"/>
    </source>
</evidence>
<keyword evidence="10" id="KW-0564">Palmitate</keyword>
<keyword evidence="4" id="KW-1003">Cell membrane</keyword>
<evidence type="ECO:0000256" key="20">
    <source>
        <dbReference type="SAM" id="Phobius"/>
    </source>
</evidence>
<evidence type="ECO:0000256" key="15">
    <source>
        <dbReference type="ARBA" id="ARBA00023288"/>
    </source>
</evidence>
<keyword evidence="12 19" id="KW-0675">Receptor</keyword>
<comment type="subcellular location">
    <subcellularLocation>
        <location evidence="1">Cell membrane</location>
        <topology evidence="1">Multi-pass membrane protein</topology>
    </subcellularLocation>
</comment>
<reference evidence="22" key="3">
    <citation type="submission" date="2025-09" db="UniProtKB">
        <authorList>
            <consortium name="Ensembl"/>
        </authorList>
    </citation>
    <scope>IDENTIFICATION</scope>
    <source>
        <strain evidence="22">Guanapo</strain>
    </source>
</reference>
<comment type="subunit">
    <text evidence="18">Forms a complex with PECAM1 and GNAQ. Interacts with PECAM1.</text>
</comment>
<dbReference type="GO" id="GO:0006955">
    <property type="term" value="P:immune response"/>
    <property type="evidence" value="ECO:0007669"/>
    <property type="project" value="TreeGrafter"/>
</dbReference>
<dbReference type="GO" id="GO:0009612">
    <property type="term" value="P:response to mechanical stimulus"/>
    <property type="evidence" value="ECO:0007669"/>
    <property type="project" value="InterPro"/>
</dbReference>
<feature type="transmembrane region" description="Helical" evidence="20">
    <location>
        <begin position="187"/>
        <end position="209"/>
    </location>
</feature>
<evidence type="ECO:0000256" key="10">
    <source>
        <dbReference type="ARBA" id="ARBA00023139"/>
    </source>
</evidence>
<dbReference type="STRING" id="8081.ENSPREP00000007256"/>
<dbReference type="Ensembl" id="ENSPRET00000007347.1">
    <property type="protein sequence ID" value="ENSPREP00000007256.1"/>
    <property type="gene ID" value="ENSPREG00000004997.1"/>
</dbReference>
<dbReference type="InterPro" id="IPR000276">
    <property type="entry name" value="GPCR_Rhodpsn"/>
</dbReference>
<feature type="transmembrane region" description="Helical" evidence="20">
    <location>
        <begin position="240"/>
        <end position="262"/>
    </location>
</feature>
<dbReference type="InterPro" id="IPR050119">
    <property type="entry name" value="CCR1-9-like"/>
</dbReference>
<dbReference type="GO" id="GO:0019957">
    <property type="term" value="F:C-C chemokine binding"/>
    <property type="evidence" value="ECO:0007669"/>
    <property type="project" value="TreeGrafter"/>
</dbReference>
<dbReference type="GO" id="GO:0004947">
    <property type="term" value="F:bradykinin receptor activity"/>
    <property type="evidence" value="ECO:0007669"/>
    <property type="project" value="Ensembl"/>
</dbReference>
<evidence type="ECO:0000256" key="6">
    <source>
        <dbReference type="ARBA" id="ARBA00022692"/>
    </source>
</evidence>
<evidence type="ECO:0000256" key="16">
    <source>
        <dbReference type="ARBA" id="ARBA00025112"/>
    </source>
</evidence>
<dbReference type="PRINTS" id="PR00425">
    <property type="entry name" value="BRADYKININR"/>
</dbReference>
<keyword evidence="8 19" id="KW-0297">G-protein coupled receptor</keyword>
<dbReference type="InterPro" id="IPR017452">
    <property type="entry name" value="GPCR_Rhodpsn_7TM"/>
</dbReference>
<name>A0A3P9NCF9_POERE</name>
<evidence type="ECO:0000256" key="4">
    <source>
        <dbReference type="ARBA" id="ARBA00022475"/>
    </source>
</evidence>
<evidence type="ECO:0000313" key="23">
    <source>
        <dbReference type="Proteomes" id="UP000242638"/>
    </source>
</evidence>
<dbReference type="OMA" id="WAMYILN"/>
<dbReference type="PRINTS" id="PR00993">
    <property type="entry name" value="BRADYKINNB1R"/>
</dbReference>
<evidence type="ECO:0000256" key="14">
    <source>
        <dbReference type="ARBA" id="ARBA00023224"/>
    </source>
</evidence>
<evidence type="ECO:0000256" key="3">
    <source>
        <dbReference type="ARBA" id="ARBA00021062"/>
    </source>
</evidence>
<feature type="transmembrane region" description="Helical" evidence="20">
    <location>
        <begin position="282"/>
        <end position="300"/>
    </location>
</feature>
<evidence type="ECO:0000256" key="13">
    <source>
        <dbReference type="ARBA" id="ARBA00023180"/>
    </source>
</evidence>
<dbReference type="AlphaFoldDB" id="A0A3P9NCF9"/>
<keyword evidence="5" id="KW-0597">Phosphoprotein</keyword>
<evidence type="ECO:0000256" key="19">
    <source>
        <dbReference type="RuleBase" id="RU000688"/>
    </source>
</evidence>
<evidence type="ECO:0000256" key="1">
    <source>
        <dbReference type="ARBA" id="ARBA00004651"/>
    </source>
</evidence>
<comment type="similarity">
    <text evidence="19">Belongs to the G-protein coupled receptor 1 family.</text>
</comment>
<keyword evidence="9 20" id="KW-0472">Membrane</keyword>
<protein>
    <recommendedName>
        <fullName evidence="3">B1 bradykinin receptor</fullName>
    </recommendedName>
    <alternativeName>
        <fullName evidence="2">B2 bradykinin receptor</fullName>
    </alternativeName>
</protein>
<dbReference type="InterPro" id="IPR000496">
    <property type="entry name" value="Brdyknn_rcpt"/>
</dbReference>
<accession>A0A3P9NCF9</accession>
<dbReference type="SUPFAM" id="SSF81321">
    <property type="entry name" value="Family A G protein-coupled receptor-like"/>
    <property type="match status" value="1"/>
</dbReference>
<dbReference type="Gene3D" id="1.20.1070.10">
    <property type="entry name" value="Rhodopsin 7-helix transmembrane proteins"/>
    <property type="match status" value="1"/>
</dbReference>